<feature type="region of interest" description="Disordered" evidence="1">
    <location>
        <begin position="1"/>
        <end position="66"/>
    </location>
</feature>
<organism evidence="2">
    <name type="scientific">Corethron hystrix</name>
    <dbReference type="NCBI Taxonomy" id="216773"/>
    <lineage>
        <taxon>Eukaryota</taxon>
        <taxon>Sar</taxon>
        <taxon>Stramenopiles</taxon>
        <taxon>Ochrophyta</taxon>
        <taxon>Bacillariophyta</taxon>
        <taxon>Coscinodiscophyceae</taxon>
        <taxon>Corethrophycidae</taxon>
        <taxon>Corethrales</taxon>
        <taxon>Corethraceae</taxon>
        <taxon>Corethron</taxon>
    </lineage>
</organism>
<feature type="compositionally biased region" description="Polar residues" evidence="1">
    <location>
        <begin position="54"/>
        <end position="64"/>
    </location>
</feature>
<feature type="compositionally biased region" description="Basic residues" evidence="1">
    <location>
        <begin position="210"/>
        <end position="219"/>
    </location>
</feature>
<reference evidence="2" key="1">
    <citation type="submission" date="2021-01" db="EMBL/GenBank/DDBJ databases">
        <authorList>
            <person name="Corre E."/>
            <person name="Pelletier E."/>
            <person name="Niang G."/>
            <person name="Scheremetjew M."/>
            <person name="Finn R."/>
            <person name="Kale V."/>
            <person name="Holt S."/>
            <person name="Cochrane G."/>
            <person name="Meng A."/>
            <person name="Brown T."/>
            <person name="Cohen L."/>
        </authorList>
    </citation>
    <scope>NUCLEOTIDE SEQUENCE</scope>
    <source>
        <strain evidence="2">308</strain>
    </source>
</reference>
<dbReference type="EMBL" id="HBFR01042227">
    <property type="protein sequence ID" value="CAD8903657.1"/>
    <property type="molecule type" value="Transcribed_RNA"/>
</dbReference>
<protein>
    <submittedName>
        <fullName evidence="2">Uncharacterized protein</fullName>
    </submittedName>
</protein>
<feature type="compositionally biased region" description="Basic and acidic residues" evidence="1">
    <location>
        <begin position="43"/>
        <end position="52"/>
    </location>
</feature>
<evidence type="ECO:0000256" key="1">
    <source>
        <dbReference type="SAM" id="MobiDB-lite"/>
    </source>
</evidence>
<accession>A0A7S1C1Q7</accession>
<dbReference type="AlphaFoldDB" id="A0A7S1C1Q7"/>
<evidence type="ECO:0000313" key="2">
    <source>
        <dbReference type="EMBL" id="CAD8903657.1"/>
    </source>
</evidence>
<feature type="region of interest" description="Disordered" evidence="1">
    <location>
        <begin position="120"/>
        <end position="219"/>
    </location>
</feature>
<feature type="compositionally biased region" description="Polar residues" evidence="1">
    <location>
        <begin position="129"/>
        <end position="162"/>
    </location>
</feature>
<sequence>MPILSRTSRSIRSEPGMIPKKCSKNGMKLVEDSASRSSSRLSRSTERKEVKRVPTTSPARSNAAESIARNIRIAVSVASEKKSNPRSFEADNNNTQQALFSKVKELEEEAARFTAQNQRVREVSPILSAHSQTGRSIIRSKSPNPDNGKQLKSQIQQKTNSFVDRRSRNNTSSMGSVYSKKSKADLKKQALNSVTLSHRPSGAKSACSTRSKKKKKKKP</sequence>
<gene>
    <name evidence="2" type="ORF">CHYS00102_LOCUS30877</name>
</gene>
<feature type="compositionally biased region" description="Polar residues" evidence="1">
    <location>
        <begin position="1"/>
        <end position="10"/>
    </location>
</feature>
<proteinExistence type="predicted"/>
<name>A0A7S1C1Q7_9STRA</name>